<dbReference type="PANTHER" id="PTHR31827">
    <property type="entry name" value="EMB|CAB89363.1"/>
    <property type="match status" value="1"/>
</dbReference>
<evidence type="ECO:0000313" key="2">
    <source>
        <dbReference type="Proteomes" id="UP000481153"/>
    </source>
</evidence>
<dbReference type="OrthoDB" id="112635at2759"/>
<gene>
    <name evidence="1" type="ORF">Ae201684_006720</name>
</gene>
<protein>
    <submittedName>
        <fullName evidence="1">Uncharacterized protein</fullName>
    </submittedName>
</protein>
<dbReference type="EMBL" id="VJMJ01000084">
    <property type="protein sequence ID" value="KAF0737565.1"/>
    <property type="molecule type" value="Genomic_DNA"/>
</dbReference>
<dbReference type="VEuPathDB" id="FungiDB:AeMF1_007686"/>
<name>A0A6G0XC76_9STRA</name>
<proteinExistence type="predicted"/>
<accession>A0A6G0XC76</accession>
<evidence type="ECO:0000313" key="1">
    <source>
        <dbReference type="EMBL" id="KAF0737565.1"/>
    </source>
</evidence>
<reference evidence="1 2" key="1">
    <citation type="submission" date="2019-07" db="EMBL/GenBank/DDBJ databases">
        <title>Genomics analysis of Aphanomyces spp. identifies a new class of oomycete effector associated with host adaptation.</title>
        <authorList>
            <person name="Gaulin E."/>
        </authorList>
    </citation>
    <scope>NUCLEOTIDE SEQUENCE [LARGE SCALE GENOMIC DNA]</scope>
    <source>
        <strain evidence="1 2">ATCC 201684</strain>
    </source>
</reference>
<dbReference type="PANTHER" id="PTHR31827:SF1">
    <property type="entry name" value="EMB|CAB89363.1"/>
    <property type="match status" value="1"/>
</dbReference>
<dbReference type="AlphaFoldDB" id="A0A6G0XC76"/>
<dbReference type="Proteomes" id="UP000481153">
    <property type="component" value="Unassembled WGS sequence"/>
</dbReference>
<comment type="caution">
    <text evidence="1">The sequence shown here is derived from an EMBL/GenBank/DDBJ whole genome shotgun (WGS) entry which is preliminary data.</text>
</comment>
<keyword evidence="2" id="KW-1185">Reference proteome</keyword>
<sequence>MAATAATCVFNQCNNEAITASGKCAFHKHRVKCGIAECSNQAVMDNKCVRHGGKRLCRVNGCEQHARSGHFCAKHGGVSYKRFCTHEGCTKQAHVNKKCIAHGGRRYCSHADCTRHARVNGLCQQHQAASLALLNDDAVTIKIDMSILDSIMGSLPDSTALELEPFALRGLLNTAPVML</sequence>
<organism evidence="1 2">
    <name type="scientific">Aphanomyces euteiches</name>
    <dbReference type="NCBI Taxonomy" id="100861"/>
    <lineage>
        <taxon>Eukaryota</taxon>
        <taxon>Sar</taxon>
        <taxon>Stramenopiles</taxon>
        <taxon>Oomycota</taxon>
        <taxon>Saprolegniomycetes</taxon>
        <taxon>Saprolegniales</taxon>
        <taxon>Verrucalvaceae</taxon>
        <taxon>Aphanomyces</taxon>
    </lineage>
</organism>